<dbReference type="STRING" id="329726.AM1_1103"/>
<dbReference type="Gene3D" id="1.10.287.950">
    <property type="entry name" value="Methyl-accepting chemotaxis protein"/>
    <property type="match status" value="1"/>
</dbReference>
<dbReference type="Proteomes" id="UP000000268">
    <property type="component" value="Chromosome"/>
</dbReference>
<feature type="domain" description="Methyl-accepting transducer" evidence="6">
    <location>
        <begin position="302"/>
        <end position="547"/>
    </location>
</feature>
<evidence type="ECO:0000313" key="8">
    <source>
        <dbReference type="Proteomes" id="UP000000268"/>
    </source>
</evidence>
<feature type="transmembrane region" description="Helical" evidence="5">
    <location>
        <begin position="176"/>
        <end position="199"/>
    </location>
</feature>
<dbReference type="EMBL" id="CP000828">
    <property type="protein sequence ID" value="ABW26142.1"/>
    <property type="molecule type" value="Genomic_DNA"/>
</dbReference>
<name>B0C1X6_ACAM1</name>
<dbReference type="GO" id="GO:0006935">
    <property type="term" value="P:chemotaxis"/>
    <property type="evidence" value="ECO:0007669"/>
    <property type="project" value="UniProtKB-KW"/>
</dbReference>
<gene>
    <name evidence="7" type="ordered locus">AM1_1103</name>
</gene>
<comment type="similarity">
    <text evidence="2">Belongs to the methyl-accepting chemotaxis (MCP) protein family.</text>
</comment>
<evidence type="ECO:0000256" key="2">
    <source>
        <dbReference type="ARBA" id="ARBA00029447"/>
    </source>
</evidence>
<keyword evidence="5" id="KW-0472">Membrane</keyword>
<dbReference type="PROSITE" id="PS50111">
    <property type="entry name" value="CHEMOTAXIS_TRANSDUC_2"/>
    <property type="match status" value="1"/>
</dbReference>
<keyword evidence="5" id="KW-1133">Transmembrane helix</keyword>
<protein>
    <submittedName>
        <fullName evidence="7">Methyl-accepting chemotaxis protein, putative</fullName>
    </submittedName>
</protein>
<dbReference type="PANTHER" id="PTHR43531:SF11">
    <property type="entry name" value="METHYL-ACCEPTING CHEMOTAXIS PROTEIN 3"/>
    <property type="match status" value="1"/>
</dbReference>
<keyword evidence="8" id="KW-1185">Reference proteome</keyword>
<organism evidence="7 8">
    <name type="scientific">Acaryochloris marina (strain MBIC 11017)</name>
    <dbReference type="NCBI Taxonomy" id="329726"/>
    <lineage>
        <taxon>Bacteria</taxon>
        <taxon>Bacillati</taxon>
        <taxon>Cyanobacteriota</taxon>
        <taxon>Cyanophyceae</taxon>
        <taxon>Acaryochloridales</taxon>
        <taxon>Acaryochloridaceae</taxon>
        <taxon>Acaryochloris</taxon>
    </lineage>
</organism>
<evidence type="ECO:0000259" key="6">
    <source>
        <dbReference type="PROSITE" id="PS50111"/>
    </source>
</evidence>
<evidence type="ECO:0000256" key="4">
    <source>
        <dbReference type="SAM" id="Coils"/>
    </source>
</evidence>
<keyword evidence="4" id="KW-0175">Coiled coil</keyword>
<evidence type="ECO:0000256" key="5">
    <source>
        <dbReference type="SAM" id="Phobius"/>
    </source>
</evidence>
<accession>B0C1X6</accession>
<dbReference type="KEGG" id="amr:AM1_1103"/>
<dbReference type="InterPro" id="IPR051310">
    <property type="entry name" value="MCP_chemotaxis"/>
</dbReference>
<evidence type="ECO:0000313" key="7">
    <source>
        <dbReference type="EMBL" id="ABW26142.1"/>
    </source>
</evidence>
<dbReference type="SUPFAM" id="SSF58104">
    <property type="entry name" value="Methyl-accepting chemotaxis protein (MCP) signaling domain"/>
    <property type="match status" value="1"/>
</dbReference>
<dbReference type="InterPro" id="IPR004089">
    <property type="entry name" value="MCPsignal_dom"/>
</dbReference>
<dbReference type="PANTHER" id="PTHR43531">
    <property type="entry name" value="PROTEIN ICFG"/>
    <property type="match status" value="1"/>
</dbReference>
<dbReference type="GO" id="GO:0004888">
    <property type="term" value="F:transmembrane signaling receptor activity"/>
    <property type="evidence" value="ECO:0007669"/>
    <property type="project" value="TreeGrafter"/>
</dbReference>
<dbReference type="GO" id="GO:0005886">
    <property type="term" value="C:plasma membrane"/>
    <property type="evidence" value="ECO:0007669"/>
    <property type="project" value="TreeGrafter"/>
</dbReference>
<dbReference type="AlphaFoldDB" id="B0C1X6"/>
<feature type="coiled-coil region" evidence="4">
    <location>
        <begin position="206"/>
        <end position="244"/>
    </location>
</feature>
<keyword evidence="3" id="KW-0807">Transducer</keyword>
<evidence type="ECO:0000256" key="1">
    <source>
        <dbReference type="ARBA" id="ARBA00022500"/>
    </source>
</evidence>
<dbReference type="HOGENOM" id="CLU_436619_0_0_3"/>
<dbReference type="eggNOG" id="COG0840">
    <property type="taxonomic scope" value="Bacteria"/>
</dbReference>
<evidence type="ECO:0000256" key="3">
    <source>
        <dbReference type="PROSITE-ProRule" id="PRU00284"/>
    </source>
</evidence>
<reference evidence="7 8" key="1">
    <citation type="journal article" date="2008" name="Proc. Natl. Acad. Sci. U.S.A.">
        <title>Niche adaptation and genome expansion in the chlorophyll d-producing cyanobacterium Acaryochloris marina.</title>
        <authorList>
            <person name="Swingley W.D."/>
            <person name="Chen M."/>
            <person name="Cheung P.C."/>
            <person name="Conrad A.L."/>
            <person name="Dejesa L.C."/>
            <person name="Hao J."/>
            <person name="Honchak B.M."/>
            <person name="Karbach L.E."/>
            <person name="Kurdoglu A."/>
            <person name="Lahiri S."/>
            <person name="Mastrian S.D."/>
            <person name="Miyashita H."/>
            <person name="Page L."/>
            <person name="Ramakrishna P."/>
            <person name="Satoh S."/>
            <person name="Sattley W.M."/>
            <person name="Shimada Y."/>
            <person name="Taylor H.L."/>
            <person name="Tomo T."/>
            <person name="Tsuchiya T."/>
            <person name="Wang Z.T."/>
            <person name="Raymond J."/>
            <person name="Mimuro M."/>
            <person name="Blankenship R.E."/>
            <person name="Touchman J.W."/>
        </authorList>
    </citation>
    <scope>NUCLEOTIDE SEQUENCE [LARGE SCALE GENOMIC DNA]</scope>
    <source>
        <strain evidence="8">MBIC 11017</strain>
    </source>
</reference>
<keyword evidence="5" id="KW-0812">Transmembrane</keyword>
<keyword evidence="1" id="KW-0145">Chemotaxis</keyword>
<proteinExistence type="inferred from homology"/>
<dbReference type="GO" id="GO:0007165">
    <property type="term" value="P:signal transduction"/>
    <property type="evidence" value="ECO:0007669"/>
    <property type="project" value="UniProtKB-KW"/>
</dbReference>
<sequence length="613" mass="67599">MQNHLVGTISASVLVSLALTGTSAWNIWQIKQGLEITIAKEFQLQELSGSIVHLDEVLTMSARMGASTGNTRWEDRYNEYVPKLDAAIGSLLDQVPVDEQSNPEQTDEANQKLVAFETQAFELVRQEKAPEALKLLLGPKYEAQKKIYNDGIQGTLQTVKDNVQTQLSSYQQRLNWSFTFALVSLAVSALTWYIVFLAVQGYIRDRKQSQVALESSQSDLQSLNQQLEVQLKQQSAQEQKIIAESELFQEDVGHILDVVSAIEYGDLTIEAQVNDRATGLISDTLNRLIESLHRIMSVVSTTASEIANNTEQLETLAVETNERAASQTQSVTDVRSLMENVNTLTTNSREQATTTKNALELAKSAVETGQQEMNAMVQGISTLEEGTEQIVKRTQLLNEFVDLAAQFSKDQKRVASLTRVLALNASMLSTRALKEKDPTQFASIAKEFETLSRQVNDLAAETNQTLAQLQQRTDQIQTVTSGLTQDVSDINQLVNKFTDEVGKSRQAFTNMQAATDQVALAGQQVRQANDDIFEAVQSTLIATQTIAREAEDTASQANITQEQAAAMGELAHNLANMVEFFQLRTMSEDNLSPLMADPELKSANIPLAVAAES</sequence>